<name>A0A1A9N316_9BURK</name>
<feature type="region of interest" description="Disordered" evidence="1">
    <location>
        <begin position="487"/>
        <end position="509"/>
    </location>
</feature>
<dbReference type="STRING" id="1462993.A6V36_30485"/>
<feature type="region of interest" description="Disordered" evidence="1">
    <location>
        <begin position="229"/>
        <end position="254"/>
    </location>
</feature>
<dbReference type="Proteomes" id="UP000077961">
    <property type="component" value="Unassembled WGS sequence"/>
</dbReference>
<feature type="compositionally biased region" description="Basic and acidic residues" evidence="1">
    <location>
        <begin position="229"/>
        <end position="243"/>
    </location>
</feature>
<organism evidence="2 5">
    <name type="scientific">Paraburkholderia ginsengiterrae</name>
    <dbReference type="NCBI Taxonomy" id="1462993"/>
    <lineage>
        <taxon>Bacteria</taxon>
        <taxon>Pseudomonadati</taxon>
        <taxon>Pseudomonadota</taxon>
        <taxon>Betaproteobacteria</taxon>
        <taxon>Burkholderiales</taxon>
        <taxon>Burkholderiaceae</taxon>
        <taxon>Paraburkholderia</taxon>
    </lineage>
</organism>
<dbReference type="RefSeq" id="WP_064268275.1">
    <property type="nucleotide sequence ID" value="NZ_LXJZ01000175.1"/>
</dbReference>
<protein>
    <submittedName>
        <fullName evidence="2">Uncharacterized protein</fullName>
    </submittedName>
</protein>
<proteinExistence type="predicted"/>
<dbReference type="EMBL" id="LXJZ01000175">
    <property type="protein sequence ID" value="OAJ58572.1"/>
    <property type="molecule type" value="Genomic_DNA"/>
</dbReference>
<dbReference type="EMBL" id="LXKA01000337">
    <property type="protein sequence ID" value="OAJ55969.1"/>
    <property type="molecule type" value="Genomic_DNA"/>
</dbReference>
<evidence type="ECO:0000313" key="5">
    <source>
        <dbReference type="Proteomes" id="UP000078116"/>
    </source>
</evidence>
<dbReference type="Proteomes" id="UP000078116">
    <property type="component" value="Unassembled WGS sequence"/>
</dbReference>
<comment type="caution">
    <text evidence="2">The sequence shown here is derived from an EMBL/GenBank/DDBJ whole genome shotgun (WGS) entry which is preliminary data.</text>
</comment>
<evidence type="ECO:0000256" key="1">
    <source>
        <dbReference type="SAM" id="MobiDB-lite"/>
    </source>
</evidence>
<accession>A0A1A9N316</accession>
<evidence type="ECO:0000313" key="3">
    <source>
        <dbReference type="EMBL" id="OAJ58572.1"/>
    </source>
</evidence>
<dbReference type="OrthoDB" id="8985090at2"/>
<evidence type="ECO:0000313" key="2">
    <source>
        <dbReference type="EMBL" id="OAJ55969.1"/>
    </source>
</evidence>
<keyword evidence="4" id="KW-1185">Reference proteome</keyword>
<evidence type="ECO:0000313" key="4">
    <source>
        <dbReference type="Proteomes" id="UP000077961"/>
    </source>
</evidence>
<sequence>MSQSKAEKLTPVSRLKPRAADAATIVRLQQPQEEWPKGLFRFAMLKRFRDGENVRYRAICWNAVDRQLHVLKLVPNGAPMGPGEWYVWSADAPDSPLKDIRRADESVVPEYMTKPLTELPKELKKGLNGHARRRRIVQAFCSLDVGGKGQEEDMMFNDDVVVNTQARLEAQRFVRDSLGKPHGWESHIRKLFHQFCHFGGANGAMLAQHNEKGGRIRTRVGTLKIKPGRLSDEEERAKRRSEVTGKPVKYRRPPTNLDDEKKFVDVLTRYWANKRFSLGRTYAKLCLEHYADVDEREIPTVDTFRYHSRRLIVEHDLVAVRNRTVIHEQYYGARVGTATDYTQGKIEIVDVDGFTPKIFIRVKVRNKWKTTQVKVIFAVSRNTHAVLAAEIVLRGESAVAYRRCIASCFLSKAERAKELGLESSDGLVHGNIDGVFVDNGAGPAKENVQVACGEMRLSYELAPPGRGDYKPVGENLNSLMVQFCEEEASGHNRKHDKVQQEERRRARRARGVSIRQLETLIYKAMQHHNLTADRSYLRGYAAMKEGWEGTPAQNFEASQLKRRGDARREWTERDVLARFVPWKKYKVRRGLVYFKRKVRYTSADLVTLWNNHVKIPKEQRRPLIVSVKRLEGSPHCLIWKMPNREEGLLKLIEADAMRIRQMSWAELDMTLEATSMLKPTADSRRRASRDRVTVEQDELITAREQVLQANGDVIELEGTSISDAKARATAQFDRKWGDKEAAAAGIDTKQLVAPMPTETSKSTAADQAYAARIREKKLARSRGVGETHLH</sequence>
<reference evidence="4 5" key="1">
    <citation type="submission" date="2016-04" db="EMBL/GenBank/DDBJ databases">
        <title>Reclassification of Paraburkholderia panaciterrae (Farh et al. 2015) Dobritsa &amp; Samadpour 2016 as a later homotypic synonym of Paraburkholderia ginsengiterrae (Farh et al. 2015) Dobritsa &amp; Samadpour 2016.</title>
        <authorList>
            <person name="Dobritsa A.P."/>
            <person name="Kutumbaka K."/>
            <person name="Samadpour M."/>
        </authorList>
    </citation>
    <scope>NUCLEOTIDE SEQUENCE [LARGE SCALE GENOMIC DNA]</scope>
    <source>
        <strain evidence="2 5">DCY85</strain>
        <strain evidence="3 4">DCY85-1</strain>
    </source>
</reference>
<gene>
    <name evidence="3" type="ORF">A6V36_30485</name>
    <name evidence="2" type="ORF">A6V37_32135</name>
</gene>
<dbReference type="AlphaFoldDB" id="A0A1A9N316"/>